<accession>A0A381XYZ5</accession>
<proteinExistence type="predicted"/>
<protein>
    <submittedName>
        <fullName evidence="1">Uncharacterized protein</fullName>
    </submittedName>
</protein>
<dbReference type="AlphaFoldDB" id="A0A381XYZ5"/>
<sequence>VGIRGGIYDGVVYKYGKVSLPEKENDDGTLQFKFEYDIVDANGLDKDFFRKDFFDLIGDILVDIIDEQMKEDNFEYTDN</sequence>
<gene>
    <name evidence="1" type="ORF">METZ01_LOCUS122505</name>
</gene>
<feature type="non-terminal residue" evidence="1">
    <location>
        <position position="1"/>
    </location>
</feature>
<evidence type="ECO:0000313" key="1">
    <source>
        <dbReference type="EMBL" id="SVA69651.1"/>
    </source>
</evidence>
<dbReference type="EMBL" id="UINC01016792">
    <property type="protein sequence ID" value="SVA69651.1"/>
    <property type="molecule type" value="Genomic_DNA"/>
</dbReference>
<reference evidence="1" key="1">
    <citation type="submission" date="2018-05" db="EMBL/GenBank/DDBJ databases">
        <authorList>
            <person name="Lanie J.A."/>
            <person name="Ng W.-L."/>
            <person name="Kazmierczak K.M."/>
            <person name="Andrzejewski T.M."/>
            <person name="Davidsen T.M."/>
            <person name="Wayne K.J."/>
            <person name="Tettelin H."/>
            <person name="Glass J.I."/>
            <person name="Rusch D."/>
            <person name="Podicherti R."/>
            <person name="Tsui H.-C.T."/>
            <person name="Winkler M.E."/>
        </authorList>
    </citation>
    <scope>NUCLEOTIDE SEQUENCE</scope>
</reference>
<organism evidence="1">
    <name type="scientific">marine metagenome</name>
    <dbReference type="NCBI Taxonomy" id="408172"/>
    <lineage>
        <taxon>unclassified sequences</taxon>
        <taxon>metagenomes</taxon>
        <taxon>ecological metagenomes</taxon>
    </lineage>
</organism>
<name>A0A381XYZ5_9ZZZZ</name>